<evidence type="ECO:0000313" key="6">
    <source>
        <dbReference type="EMBL" id="TWT72437.1"/>
    </source>
</evidence>
<reference evidence="6 7" key="1">
    <citation type="submission" date="2019-02" db="EMBL/GenBank/DDBJ databases">
        <title>Deep-cultivation of Planctomycetes and their phenomic and genomic characterization uncovers novel biology.</title>
        <authorList>
            <person name="Wiegand S."/>
            <person name="Jogler M."/>
            <person name="Boedeker C."/>
            <person name="Pinto D."/>
            <person name="Vollmers J."/>
            <person name="Rivas-Marin E."/>
            <person name="Kohn T."/>
            <person name="Peeters S.H."/>
            <person name="Heuer A."/>
            <person name="Rast P."/>
            <person name="Oberbeckmann S."/>
            <person name="Bunk B."/>
            <person name="Jeske O."/>
            <person name="Meyerdierks A."/>
            <person name="Storesund J.E."/>
            <person name="Kallscheuer N."/>
            <person name="Luecker S."/>
            <person name="Lage O.M."/>
            <person name="Pohl T."/>
            <person name="Merkel B.J."/>
            <person name="Hornburger P."/>
            <person name="Mueller R.-W."/>
            <person name="Bruemmer F."/>
            <person name="Labrenz M."/>
            <person name="Spormann A.M."/>
            <person name="Op Den Camp H."/>
            <person name="Overmann J."/>
            <person name="Amann R."/>
            <person name="Jetten M.S.M."/>
            <person name="Mascher T."/>
            <person name="Medema M.H."/>
            <person name="Devos D.P."/>
            <person name="Kaster A.-K."/>
            <person name="Ovreas L."/>
            <person name="Rohde M."/>
            <person name="Galperin M.Y."/>
            <person name="Jogler C."/>
        </authorList>
    </citation>
    <scope>NUCLEOTIDE SEQUENCE [LARGE SCALE GENOMIC DNA]</scope>
    <source>
        <strain evidence="6 7">Pan14r</strain>
    </source>
</reference>
<accession>A0A5C5Y9T6</accession>
<dbReference type="Gene3D" id="1.20.120.910">
    <property type="entry name" value="DksA, coiled-coil domain"/>
    <property type="match status" value="1"/>
</dbReference>
<dbReference type="InterPro" id="IPR020458">
    <property type="entry name" value="Znf_DskA_TraR_CS"/>
</dbReference>
<dbReference type="InterPro" id="IPR037187">
    <property type="entry name" value="DnaK_N"/>
</dbReference>
<keyword evidence="2" id="KW-0863">Zinc-finger</keyword>
<dbReference type="PROSITE" id="PS51128">
    <property type="entry name" value="ZF_DKSA_2"/>
    <property type="match status" value="1"/>
</dbReference>
<keyword evidence="3" id="KW-0862">Zinc</keyword>
<dbReference type="Proteomes" id="UP000317238">
    <property type="component" value="Unassembled WGS sequence"/>
</dbReference>
<dbReference type="PANTHER" id="PTHR33823:SF4">
    <property type="entry name" value="GENERAL STRESS PROTEIN 16O"/>
    <property type="match status" value="1"/>
</dbReference>
<evidence type="ECO:0000256" key="3">
    <source>
        <dbReference type="ARBA" id="ARBA00022833"/>
    </source>
</evidence>
<proteinExistence type="predicted"/>
<evidence type="ECO:0000259" key="5">
    <source>
        <dbReference type="Pfam" id="PF01258"/>
    </source>
</evidence>
<feature type="domain" description="Zinc finger DksA/TraR C4-type" evidence="5">
    <location>
        <begin position="80"/>
        <end position="114"/>
    </location>
</feature>
<evidence type="ECO:0000256" key="2">
    <source>
        <dbReference type="ARBA" id="ARBA00022771"/>
    </source>
</evidence>
<keyword evidence="7" id="KW-1185">Reference proteome</keyword>
<gene>
    <name evidence="6" type="primary">dksA</name>
    <name evidence="6" type="ORF">Pan14r_47570</name>
</gene>
<evidence type="ECO:0000313" key="7">
    <source>
        <dbReference type="Proteomes" id="UP000317238"/>
    </source>
</evidence>
<dbReference type="Pfam" id="PF01258">
    <property type="entry name" value="zf-dskA_traR"/>
    <property type="match status" value="1"/>
</dbReference>
<sequence>MSRKESLNKLRVTLVRRRDALRRALDGDLSLLQELHGQKTGDPLDAAADTIQDELNSQLVENESRELGAMEDAIARFEAGTYGNCESCGKPIPITRLRAVPYATDCIDCRRREEDGQDGGNVVAWNRVFDVSEVDPV</sequence>
<dbReference type="SUPFAM" id="SSF57716">
    <property type="entry name" value="Glucocorticoid receptor-like (DNA-binding domain)"/>
    <property type="match status" value="1"/>
</dbReference>
<name>A0A5C5Y9T6_9PLAN</name>
<evidence type="ECO:0000256" key="1">
    <source>
        <dbReference type="ARBA" id="ARBA00022723"/>
    </source>
</evidence>
<dbReference type="AlphaFoldDB" id="A0A5C5Y9T6"/>
<dbReference type="GO" id="GO:0008270">
    <property type="term" value="F:zinc ion binding"/>
    <property type="evidence" value="ECO:0007669"/>
    <property type="project" value="UniProtKB-KW"/>
</dbReference>
<dbReference type="OrthoDB" id="9811543at2"/>
<dbReference type="InterPro" id="IPR020460">
    <property type="entry name" value="Znf_C4-type_bac"/>
</dbReference>
<dbReference type="RefSeq" id="WP_145293199.1">
    <property type="nucleotide sequence ID" value="NZ_CP036319.1"/>
</dbReference>
<protein>
    <submittedName>
        <fullName evidence="6">RNA polymerase-binding transcription factor DksA</fullName>
    </submittedName>
</protein>
<dbReference type="PROSITE" id="PS01102">
    <property type="entry name" value="ZF_DKSA_1"/>
    <property type="match status" value="1"/>
</dbReference>
<keyword evidence="1" id="KW-0479">Metal-binding</keyword>
<dbReference type="EMBL" id="SJPL01000001">
    <property type="protein sequence ID" value="TWT72437.1"/>
    <property type="molecule type" value="Genomic_DNA"/>
</dbReference>
<dbReference type="PANTHER" id="PTHR33823">
    <property type="entry name" value="RNA POLYMERASE-BINDING TRANSCRIPTION FACTOR DKSA-RELATED"/>
    <property type="match status" value="1"/>
</dbReference>
<comment type="caution">
    <text evidence="6">The sequence shown here is derived from an EMBL/GenBank/DDBJ whole genome shotgun (WGS) entry which is preliminary data.</text>
</comment>
<dbReference type="SUPFAM" id="SSF109635">
    <property type="entry name" value="DnaK suppressor protein DksA, alpha-hairpin domain"/>
    <property type="match status" value="1"/>
</dbReference>
<dbReference type="PRINTS" id="PR00618">
    <property type="entry name" value="DKSAZNFINGER"/>
</dbReference>
<organism evidence="6 7">
    <name type="scientific">Crateriforma conspicua</name>
    <dbReference type="NCBI Taxonomy" id="2527996"/>
    <lineage>
        <taxon>Bacteria</taxon>
        <taxon>Pseudomonadati</taxon>
        <taxon>Planctomycetota</taxon>
        <taxon>Planctomycetia</taxon>
        <taxon>Planctomycetales</taxon>
        <taxon>Planctomycetaceae</taxon>
        <taxon>Crateriforma</taxon>
    </lineage>
</organism>
<evidence type="ECO:0000256" key="4">
    <source>
        <dbReference type="PROSITE-ProRule" id="PRU00510"/>
    </source>
</evidence>
<dbReference type="InterPro" id="IPR000962">
    <property type="entry name" value="Znf_DskA_TraR"/>
</dbReference>
<feature type="zinc finger region" description="dksA C4-type" evidence="4">
    <location>
        <begin position="85"/>
        <end position="109"/>
    </location>
</feature>